<keyword evidence="1" id="KW-0732">Signal</keyword>
<dbReference type="InterPro" id="IPR014716">
    <property type="entry name" value="Fibrinogen_a/b/g_C_1"/>
</dbReference>
<protein>
    <recommendedName>
        <fullName evidence="2">Fibrinogen C-terminal domain-containing protein</fullName>
    </recommendedName>
</protein>
<dbReference type="GO" id="GO:0005615">
    <property type="term" value="C:extracellular space"/>
    <property type="evidence" value="ECO:0007669"/>
    <property type="project" value="TreeGrafter"/>
</dbReference>
<evidence type="ECO:0000259" key="2">
    <source>
        <dbReference type="PROSITE" id="PS51406"/>
    </source>
</evidence>
<accession>A0AAE1FG50</accession>
<keyword evidence="4" id="KW-1185">Reference proteome</keyword>
<gene>
    <name evidence="3" type="ORF">Pcinc_022185</name>
</gene>
<dbReference type="InterPro" id="IPR036056">
    <property type="entry name" value="Fibrinogen-like_C"/>
</dbReference>
<dbReference type="EMBL" id="JAWQEG010002317">
    <property type="protein sequence ID" value="KAK3872750.1"/>
    <property type="molecule type" value="Genomic_DNA"/>
</dbReference>
<name>A0AAE1FG50_PETCI</name>
<dbReference type="PANTHER" id="PTHR19143:SF327">
    <property type="entry name" value="FI21813P1-RELATED"/>
    <property type="match status" value="1"/>
</dbReference>
<evidence type="ECO:0000313" key="3">
    <source>
        <dbReference type="EMBL" id="KAK3872750.1"/>
    </source>
</evidence>
<evidence type="ECO:0000256" key="1">
    <source>
        <dbReference type="SAM" id="SignalP"/>
    </source>
</evidence>
<dbReference type="AlphaFoldDB" id="A0AAE1FG50"/>
<feature type="domain" description="Fibrinogen C-terminal" evidence="2">
    <location>
        <begin position="262"/>
        <end position="480"/>
    </location>
</feature>
<evidence type="ECO:0000313" key="4">
    <source>
        <dbReference type="Proteomes" id="UP001286313"/>
    </source>
</evidence>
<comment type="caution">
    <text evidence="3">The sequence shown here is derived from an EMBL/GenBank/DDBJ whole genome shotgun (WGS) entry which is preliminary data.</text>
</comment>
<organism evidence="3 4">
    <name type="scientific">Petrolisthes cinctipes</name>
    <name type="common">Flat porcelain crab</name>
    <dbReference type="NCBI Taxonomy" id="88211"/>
    <lineage>
        <taxon>Eukaryota</taxon>
        <taxon>Metazoa</taxon>
        <taxon>Ecdysozoa</taxon>
        <taxon>Arthropoda</taxon>
        <taxon>Crustacea</taxon>
        <taxon>Multicrustacea</taxon>
        <taxon>Malacostraca</taxon>
        <taxon>Eumalacostraca</taxon>
        <taxon>Eucarida</taxon>
        <taxon>Decapoda</taxon>
        <taxon>Pleocyemata</taxon>
        <taxon>Anomura</taxon>
        <taxon>Galatheoidea</taxon>
        <taxon>Porcellanidae</taxon>
        <taxon>Petrolisthes</taxon>
    </lineage>
</organism>
<feature type="chain" id="PRO_5042230168" description="Fibrinogen C-terminal domain-containing protein" evidence="1">
    <location>
        <begin position="20"/>
        <end position="480"/>
    </location>
</feature>
<dbReference type="Pfam" id="PF00147">
    <property type="entry name" value="Fibrinogen_C"/>
    <property type="match status" value="1"/>
</dbReference>
<dbReference type="SUPFAM" id="SSF56496">
    <property type="entry name" value="Fibrinogen C-terminal domain-like"/>
    <property type="match status" value="1"/>
</dbReference>
<dbReference type="PROSITE" id="PS51406">
    <property type="entry name" value="FIBRINOGEN_C_2"/>
    <property type="match status" value="1"/>
</dbReference>
<dbReference type="InterPro" id="IPR050373">
    <property type="entry name" value="Fibrinogen_C-term_domain"/>
</dbReference>
<dbReference type="SMART" id="SM00186">
    <property type="entry name" value="FBG"/>
    <property type="match status" value="1"/>
</dbReference>
<dbReference type="PANTHER" id="PTHR19143">
    <property type="entry name" value="FIBRINOGEN/TENASCIN/ANGIOPOEITIN"/>
    <property type="match status" value="1"/>
</dbReference>
<dbReference type="Gene3D" id="3.90.215.10">
    <property type="entry name" value="Gamma Fibrinogen, chain A, domain 1"/>
    <property type="match status" value="1"/>
</dbReference>
<dbReference type="InterPro" id="IPR002181">
    <property type="entry name" value="Fibrinogen_a/b/g_C_dom"/>
</dbReference>
<proteinExistence type="predicted"/>
<dbReference type="Proteomes" id="UP001286313">
    <property type="component" value="Unassembled WGS sequence"/>
</dbReference>
<reference evidence="3" key="1">
    <citation type="submission" date="2023-10" db="EMBL/GenBank/DDBJ databases">
        <title>Genome assemblies of two species of porcelain crab, Petrolisthes cinctipes and Petrolisthes manimaculis (Anomura: Porcellanidae).</title>
        <authorList>
            <person name="Angst P."/>
        </authorList>
    </citation>
    <scope>NUCLEOTIDE SEQUENCE</scope>
    <source>
        <strain evidence="3">PB745_01</strain>
        <tissue evidence="3">Gill</tissue>
    </source>
</reference>
<feature type="signal peptide" evidence="1">
    <location>
        <begin position="1"/>
        <end position="19"/>
    </location>
</feature>
<sequence length="480" mass="53176">MKALLFSLCILTTTPLIISDGSGLVSEAESRIIINKELQTLAHNFQTTVTSEISNLESEMFMEFLRFSDEIGLGQISFSEAVQQNLSTSTTSFFSKFGKVMTYSVYMIKTLNDKLSEFLTSLNKKVWPHESSSLLSAIQDQILEVLASTNTAADSGRSRRHLASQLNDLQSRLLALQELTYDKIFEDSDPIDEPPTSPYIMLATNMDLLGAQMELGKETLGNQKAEKGTLENEKTVLVKGGQETLEKVNAGNEEMEEEKVGNEIERLPKDCLDLLLSGHTQDQVYTVYPTGAGVGVEVWCDQGSDGGGWTVLMTRGEGHPQLNFTRPATYYTHGFGHPYSQYWIGLEYMSAITRDVNSTLRVKLTGFHQNLAPASAFYHTFSVGERTDGYMLRVGGYDMMRSNASDALTPHSDRPFSFLGGDHGKDCANDLGVGWWFLAAPDCYMTLPTGRFNYTGRGSLGWGDRTPLTSINLAVKRNNI</sequence>